<dbReference type="Pfam" id="PF14322">
    <property type="entry name" value="SusD-like_3"/>
    <property type="match status" value="1"/>
</dbReference>
<keyword evidence="4" id="KW-0472">Membrane</keyword>
<dbReference type="SUPFAM" id="SSF48452">
    <property type="entry name" value="TPR-like"/>
    <property type="match status" value="1"/>
</dbReference>
<evidence type="ECO:0000313" key="9">
    <source>
        <dbReference type="Proteomes" id="UP000660862"/>
    </source>
</evidence>
<dbReference type="RefSeq" id="WP_188504536.1">
    <property type="nucleotide sequence ID" value="NZ_BMER01000001.1"/>
</dbReference>
<gene>
    <name evidence="8" type="ORF">GCM10007415_07020</name>
</gene>
<sequence length="554" mass="62121">MNYPNKTKSLIWISSLCALSLVGSCSLDRFPETQFSDVDFWNTETDLMNATNRHYQLLAGFQLDARGDDNVNQTANSVSNGTRTIPNTSGDWSDPYRDIFTANNILEKGVKAQVSDEVKNRYFGEARFFRASAYFGLVQKYGDVPLLLKTLDTDAPELTMPRTPKAEVIQAIYDDLDFAAQWLPSHHELPGNQYGRATKSSALALKARVALYVGTRAKFHNDGDWQPHLNNAVQAAQAVMAEGHQLYPTYDGLFQHEAEGPSNTENIFVKTYGVSPSNLIVGHNYSRDMENGRNAPTRNLVRQYLYTDGLPAFNGQNQPSATRSVHFVEEGEEDSYNAIFENRDPRLAMTLFQAEEQAYKGPWVPTTTLGSRSAYAAKKGFNVEDWQTNGAGTVDKILIRYGEVLLIYAEAKYELDGAISDADLDLTINALRQRAGFEARLTNAFAEANNLDMREEIRRERTVELALEGFRYDDLIRWKTAEVQLGGQLLGAKFDAEDWVGADPSTLNINDDGVLIVEDTNVRSFNTDRDYRYPIPFNEITLSGGSVVQNPNWQ</sequence>
<evidence type="ECO:0000313" key="8">
    <source>
        <dbReference type="EMBL" id="GGG77642.1"/>
    </source>
</evidence>
<name>A0A917HGT8_9SPHI</name>
<dbReference type="InterPro" id="IPR012944">
    <property type="entry name" value="SusD_RagB_dom"/>
</dbReference>
<feature type="domain" description="RagB/SusD" evidence="6">
    <location>
        <begin position="290"/>
        <end position="553"/>
    </location>
</feature>
<evidence type="ECO:0000259" key="6">
    <source>
        <dbReference type="Pfam" id="PF07980"/>
    </source>
</evidence>
<reference evidence="8" key="2">
    <citation type="submission" date="2020-09" db="EMBL/GenBank/DDBJ databases">
        <authorList>
            <person name="Sun Q."/>
            <person name="Zhou Y."/>
        </authorList>
    </citation>
    <scope>NUCLEOTIDE SEQUENCE</scope>
    <source>
        <strain evidence="8">CGMCC 1.12195</strain>
    </source>
</reference>
<evidence type="ECO:0000259" key="7">
    <source>
        <dbReference type="Pfam" id="PF14322"/>
    </source>
</evidence>
<evidence type="ECO:0008006" key="10">
    <source>
        <dbReference type="Google" id="ProtNLM"/>
    </source>
</evidence>
<evidence type="ECO:0000256" key="2">
    <source>
        <dbReference type="ARBA" id="ARBA00006275"/>
    </source>
</evidence>
<dbReference type="PROSITE" id="PS51257">
    <property type="entry name" value="PROKAR_LIPOPROTEIN"/>
    <property type="match status" value="1"/>
</dbReference>
<accession>A0A917HGT8</accession>
<reference evidence="8" key="1">
    <citation type="journal article" date="2014" name="Int. J. Syst. Evol. Microbiol.">
        <title>Complete genome sequence of Corynebacterium casei LMG S-19264T (=DSM 44701T), isolated from a smear-ripened cheese.</title>
        <authorList>
            <consortium name="US DOE Joint Genome Institute (JGI-PGF)"/>
            <person name="Walter F."/>
            <person name="Albersmeier A."/>
            <person name="Kalinowski J."/>
            <person name="Ruckert C."/>
        </authorList>
    </citation>
    <scope>NUCLEOTIDE SEQUENCE</scope>
    <source>
        <strain evidence="8">CGMCC 1.12195</strain>
    </source>
</reference>
<dbReference type="InterPro" id="IPR033985">
    <property type="entry name" value="SusD-like_N"/>
</dbReference>
<dbReference type="Pfam" id="PF07980">
    <property type="entry name" value="SusD_RagB"/>
    <property type="match status" value="1"/>
</dbReference>
<evidence type="ECO:0000256" key="4">
    <source>
        <dbReference type="ARBA" id="ARBA00023136"/>
    </source>
</evidence>
<comment type="caution">
    <text evidence="8">The sequence shown here is derived from an EMBL/GenBank/DDBJ whole genome shotgun (WGS) entry which is preliminary data.</text>
</comment>
<evidence type="ECO:0000256" key="5">
    <source>
        <dbReference type="ARBA" id="ARBA00023237"/>
    </source>
</evidence>
<feature type="domain" description="SusD-like N-terminal" evidence="7">
    <location>
        <begin position="68"/>
        <end position="211"/>
    </location>
</feature>
<evidence type="ECO:0000256" key="1">
    <source>
        <dbReference type="ARBA" id="ARBA00004442"/>
    </source>
</evidence>
<dbReference type="Gene3D" id="1.25.40.390">
    <property type="match status" value="1"/>
</dbReference>
<keyword evidence="9" id="KW-1185">Reference proteome</keyword>
<keyword evidence="5" id="KW-0998">Cell outer membrane</keyword>
<proteinExistence type="inferred from homology"/>
<comment type="subcellular location">
    <subcellularLocation>
        <location evidence="1">Cell outer membrane</location>
    </subcellularLocation>
</comment>
<dbReference type="InterPro" id="IPR011990">
    <property type="entry name" value="TPR-like_helical_dom_sf"/>
</dbReference>
<organism evidence="8 9">
    <name type="scientific">Parapedobacter pyrenivorans</name>
    <dbReference type="NCBI Taxonomy" id="1305674"/>
    <lineage>
        <taxon>Bacteria</taxon>
        <taxon>Pseudomonadati</taxon>
        <taxon>Bacteroidota</taxon>
        <taxon>Sphingobacteriia</taxon>
        <taxon>Sphingobacteriales</taxon>
        <taxon>Sphingobacteriaceae</taxon>
        <taxon>Parapedobacter</taxon>
    </lineage>
</organism>
<dbReference type="EMBL" id="BMER01000001">
    <property type="protein sequence ID" value="GGG77642.1"/>
    <property type="molecule type" value="Genomic_DNA"/>
</dbReference>
<protein>
    <recommendedName>
        <fullName evidence="10">Starch-binding associating with outer membrane</fullName>
    </recommendedName>
</protein>
<dbReference type="Proteomes" id="UP000660862">
    <property type="component" value="Unassembled WGS sequence"/>
</dbReference>
<comment type="similarity">
    <text evidence="2">Belongs to the SusD family.</text>
</comment>
<evidence type="ECO:0000256" key="3">
    <source>
        <dbReference type="ARBA" id="ARBA00022729"/>
    </source>
</evidence>
<dbReference type="AlphaFoldDB" id="A0A917HGT8"/>
<keyword evidence="3" id="KW-0732">Signal</keyword>
<dbReference type="GO" id="GO:0009279">
    <property type="term" value="C:cell outer membrane"/>
    <property type="evidence" value="ECO:0007669"/>
    <property type="project" value="UniProtKB-SubCell"/>
</dbReference>